<evidence type="ECO:0000313" key="3">
    <source>
        <dbReference type="Proteomes" id="UP000036947"/>
    </source>
</evidence>
<dbReference type="OrthoDB" id="5366688at2759"/>
<protein>
    <submittedName>
        <fullName evidence="2">Uncharacterized protein</fullName>
    </submittedName>
</protein>
<reference evidence="2 3" key="1">
    <citation type="journal article" date="2015" name="BMC Genomics">
        <title>The genome of the truffle-parasite Tolypocladium ophioglossoides and the evolution of antifungal peptaibiotics.</title>
        <authorList>
            <person name="Quandt C.A."/>
            <person name="Bushley K.E."/>
            <person name="Spatafora J.W."/>
        </authorList>
    </citation>
    <scope>NUCLEOTIDE SEQUENCE [LARGE SCALE GENOMIC DNA]</scope>
    <source>
        <strain evidence="2 3">CBS 100239</strain>
    </source>
</reference>
<proteinExistence type="predicted"/>
<dbReference type="AlphaFoldDB" id="A0A0L0NAF1"/>
<feature type="transmembrane region" description="Helical" evidence="1">
    <location>
        <begin position="104"/>
        <end position="123"/>
    </location>
</feature>
<evidence type="ECO:0000256" key="1">
    <source>
        <dbReference type="SAM" id="Phobius"/>
    </source>
</evidence>
<comment type="caution">
    <text evidence="2">The sequence shown here is derived from an EMBL/GenBank/DDBJ whole genome shotgun (WGS) entry which is preliminary data.</text>
</comment>
<sequence>MGAPPALGALGLTFTAMRAMQAVSLITIIGLSSNFISEMVAASYEVPSALVGTLVVVSCCSTWFLECPTDDSQACMAAVYTVITYILYWDSMLPLLISTAADGLCLIAVIVVACVVGKPVSYLSCPSLPDKGNTANFIHSLFLNLSRQDYFEWVDPDKATCFEIKAIWGLSICLCILFFVSAVTSACLWKRIKGGPRQPPKDFE</sequence>
<accession>A0A0L0NAF1</accession>
<evidence type="ECO:0000313" key="2">
    <source>
        <dbReference type="EMBL" id="KND91026.1"/>
    </source>
</evidence>
<keyword evidence="1" id="KW-0472">Membrane</keyword>
<keyword evidence="1" id="KW-0812">Transmembrane</keyword>
<name>A0A0L0NAF1_TOLOC</name>
<feature type="transmembrane region" description="Helical" evidence="1">
    <location>
        <begin position="77"/>
        <end position="97"/>
    </location>
</feature>
<dbReference type="EMBL" id="LFRF01000010">
    <property type="protein sequence ID" value="KND91026.1"/>
    <property type="molecule type" value="Genomic_DNA"/>
</dbReference>
<organism evidence="2 3">
    <name type="scientific">Tolypocladium ophioglossoides (strain CBS 100239)</name>
    <name type="common">Snaketongue truffleclub</name>
    <name type="synonym">Elaphocordyceps ophioglossoides</name>
    <dbReference type="NCBI Taxonomy" id="1163406"/>
    <lineage>
        <taxon>Eukaryota</taxon>
        <taxon>Fungi</taxon>
        <taxon>Dikarya</taxon>
        <taxon>Ascomycota</taxon>
        <taxon>Pezizomycotina</taxon>
        <taxon>Sordariomycetes</taxon>
        <taxon>Hypocreomycetidae</taxon>
        <taxon>Hypocreales</taxon>
        <taxon>Ophiocordycipitaceae</taxon>
        <taxon>Tolypocladium</taxon>
    </lineage>
</organism>
<dbReference type="Proteomes" id="UP000036947">
    <property type="component" value="Unassembled WGS sequence"/>
</dbReference>
<gene>
    <name evidence="2" type="ORF">TOPH_04215</name>
</gene>
<keyword evidence="3" id="KW-1185">Reference proteome</keyword>
<feature type="transmembrane region" description="Helical" evidence="1">
    <location>
        <begin position="44"/>
        <end position="65"/>
    </location>
</feature>
<keyword evidence="1" id="KW-1133">Transmembrane helix</keyword>
<feature type="transmembrane region" description="Helical" evidence="1">
    <location>
        <begin position="166"/>
        <end position="189"/>
    </location>
</feature>
<feature type="transmembrane region" description="Helical" evidence="1">
    <location>
        <begin position="6"/>
        <end position="32"/>
    </location>
</feature>